<reference evidence="3" key="1">
    <citation type="submission" date="2013-02" db="EMBL/GenBank/DDBJ databases">
        <authorList>
            <person name="Hughes D."/>
        </authorList>
    </citation>
    <scope>NUCLEOTIDE SEQUENCE</scope>
    <source>
        <strain>Durham</strain>
        <strain evidence="3">NC isolate 2 -- Noor lab</strain>
    </source>
</reference>
<dbReference type="SUPFAM" id="SSF48371">
    <property type="entry name" value="ARM repeat"/>
    <property type="match status" value="1"/>
</dbReference>
<dbReference type="InterPro" id="IPR016024">
    <property type="entry name" value="ARM-type_fold"/>
</dbReference>
<evidence type="ECO:0000256" key="1">
    <source>
        <dbReference type="ARBA" id="ARBA00022737"/>
    </source>
</evidence>
<keyword evidence="1" id="KW-0677">Repeat</keyword>
<dbReference type="Proteomes" id="UP000015102">
    <property type="component" value="Unassembled WGS sequence"/>
</dbReference>
<dbReference type="AlphaFoldDB" id="T1GDR3"/>
<protein>
    <recommendedName>
        <fullName evidence="4">Armadillo repeat-containing protein 8</fullName>
    </recommendedName>
</protein>
<dbReference type="EnsemblMetazoa" id="MESCA001458-RA">
    <property type="protein sequence ID" value="MESCA001458-PA"/>
    <property type="gene ID" value="MESCA001458"/>
</dbReference>
<dbReference type="PANTHER" id="PTHR22895">
    <property type="entry name" value="ARMADILLO REPEAT-CONTAINING PROTEIN 6"/>
    <property type="match status" value="1"/>
</dbReference>
<sequence length="393" mass="43716">VFAAKLGANNILVTIVETQIVGDSPEKNPEIISASLKSFNALLNKQPDLFDAESLSLVIKLIQEFKENTQILSLTLQWLAKSCIMHENNRQNIIGADIMTYLKPLVGIKNDVIIRDLCACFRVEFGKAHEHARIIASSVLVELTQLLPEYEDPLLLSDMILTIASLAVRQELCVAVEDANGLEYVFDVMKKHPDHPKLNKEALKLLRALAGNDTTKVHIVQKGAAPIVQNILVIHKENEQVAGTALACISTLTLRVKDNSTAFFETGVAENIADVMTLHPKSKVVQRNAAWAIRNMVSRSRDQCDSFLSHGVEDLLNQAMKDHPSVIQDVKAALRDLGCKVHLKEEWTGTAEKAKIISNPYRGSYQKSYARKQIDDESDVRFLHSEQYSNAGM</sequence>
<evidence type="ECO:0000313" key="3">
    <source>
        <dbReference type="Proteomes" id="UP000015102"/>
    </source>
</evidence>
<dbReference type="EMBL" id="CAQQ02028780">
    <property type="status" value="NOT_ANNOTATED_CDS"/>
    <property type="molecule type" value="Genomic_DNA"/>
</dbReference>
<dbReference type="EMBL" id="CAQQ02028779">
    <property type="status" value="NOT_ANNOTATED_CDS"/>
    <property type="molecule type" value="Genomic_DNA"/>
</dbReference>
<dbReference type="InterPro" id="IPR011989">
    <property type="entry name" value="ARM-like"/>
</dbReference>
<dbReference type="GO" id="GO:0002244">
    <property type="term" value="P:hematopoietic progenitor cell differentiation"/>
    <property type="evidence" value="ECO:0007669"/>
    <property type="project" value="TreeGrafter"/>
</dbReference>
<name>T1GDR3_MEGSC</name>
<reference evidence="2" key="2">
    <citation type="submission" date="2015-06" db="UniProtKB">
        <authorList>
            <consortium name="EnsemblMetazoa"/>
        </authorList>
    </citation>
    <scope>IDENTIFICATION</scope>
</reference>
<organism evidence="2 3">
    <name type="scientific">Megaselia scalaris</name>
    <name type="common">Humpbacked fly</name>
    <name type="synonym">Phora scalaris</name>
    <dbReference type="NCBI Taxonomy" id="36166"/>
    <lineage>
        <taxon>Eukaryota</taxon>
        <taxon>Metazoa</taxon>
        <taxon>Ecdysozoa</taxon>
        <taxon>Arthropoda</taxon>
        <taxon>Hexapoda</taxon>
        <taxon>Insecta</taxon>
        <taxon>Pterygota</taxon>
        <taxon>Neoptera</taxon>
        <taxon>Endopterygota</taxon>
        <taxon>Diptera</taxon>
        <taxon>Brachycera</taxon>
        <taxon>Muscomorpha</taxon>
        <taxon>Platypezoidea</taxon>
        <taxon>Phoridae</taxon>
        <taxon>Megaseliini</taxon>
        <taxon>Megaselia</taxon>
    </lineage>
</organism>
<evidence type="ECO:0008006" key="4">
    <source>
        <dbReference type="Google" id="ProtNLM"/>
    </source>
</evidence>
<dbReference type="PANTHER" id="PTHR22895:SF0">
    <property type="entry name" value="ARMADILLO REPEAT-CONTAINING PROTEIN 6"/>
    <property type="match status" value="1"/>
</dbReference>
<dbReference type="EMBL" id="CAQQ02028781">
    <property type="status" value="NOT_ANNOTATED_CDS"/>
    <property type="molecule type" value="Genomic_DNA"/>
</dbReference>
<dbReference type="HOGENOM" id="CLU_039447_1_0_1"/>
<dbReference type="STRING" id="36166.T1GDR3"/>
<proteinExistence type="predicted"/>
<evidence type="ECO:0000313" key="2">
    <source>
        <dbReference type="EnsemblMetazoa" id="MESCA001458-PA"/>
    </source>
</evidence>
<keyword evidence="3" id="KW-1185">Reference proteome</keyword>
<accession>T1GDR3</accession>
<dbReference type="Gene3D" id="1.25.10.10">
    <property type="entry name" value="Leucine-rich Repeat Variant"/>
    <property type="match status" value="1"/>
</dbReference>
<dbReference type="EMBL" id="CAQQ02028778">
    <property type="status" value="NOT_ANNOTATED_CDS"/>
    <property type="molecule type" value="Genomic_DNA"/>
</dbReference>